<sequence>MYNAQGKIKPVNMIEQYRPLVKLQAVLVKNQLPDHVDLEDLIQAGMIGLIDAVEKYQPSTGVAFEHYAKPRIRGAIFDDVRSNDPIARHVRDVGKKIERARQTLQIRLGRAPDARELAEQAGIPMEEYQQAVSHLNAGNLISLDEIGVDQLDVETSNHTQSPLEDLVQDRNRQLVMEAVGKLSKREQEVVTLYYVEELSFRDIGLVMKVSESRICQIHGQIMKQLRDSIPH</sequence>
<evidence type="ECO:0000259" key="7">
    <source>
        <dbReference type="PROSITE" id="PS00716"/>
    </source>
</evidence>
<dbReference type="AlphaFoldDB" id="A0A7W7P334"/>
<keyword evidence="4 5" id="KW-0804">Transcription</keyword>
<evidence type="ECO:0000256" key="5">
    <source>
        <dbReference type="RuleBase" id="RU362124"/>
    </source>
</evidence>
<keyword evidence="3 5" id="KW-0238">DNA-binding</keyword>
<evidence type="ECO:0000313" key="9">
    <source>
        <dbReference type="Proteomes" id="UP000566995"/>
    </source>
</evidence>
<dbReference type="PIRSF" id="PIRSF000770">
    <property type="entry name" value="RNA_pol_sigma-SigE/K"/>
    <property type="match status" value="1"/>
</dbReference>
<comment type="caution">
    <text evidence="8">The sequence shown here is derived from an EMBL/GenBank/DDBJ whole genome shotgun (WGS) entry which is preliminary data.</text>
</comment>
<dbReference type="Pfam" id="PF04542">
    <property type="entry name" value="Sigma70_r2"/>
    <property type="match status" value="1"/>
</dbReference>
<keyword evidence="8" id="KW-0282">Flagellum</keyword>
<dbReference type="Pfam" id="PF04545">
    <property type="entry name" value="Sigma70_r4"/>
    <property type="match status" value="1"/>
</dbReference>
<evidence type="ECO:0000313" key="8">
    <source>
        <dbReference type="EMBL" id="MBB4865414.1"/>
    </source>
</evidence>
<dbReference type="CDD" id="cd06171">
    <property type="entry name" value="Sigma70_r4"/>
    <property type="match status" value="1"/>
</dbReference>
<dbReference type="Gene3D" id="1.10.1740.10">
    <property type="match status" value="1"/>
</dbReference>
<dbReference type="GO" id="GO:0016987">
    <property type="term" value="F:sigma factor activity"/>
    <property type="evidence" value="ECO:0007669"/>
    <property type="project" value="UniProtKB-KW"/>
</dbReference>
<dbReference type="InterPro" id="IPR013325">
    <property type="entry name" value="RNA_pol_sigma_r2"/>
</dbReference>
<dbReference type="InterPro" id="IPR007627">
    <property type="entry name" value="RNA_pol_sigma70_r2"/>
</dbReference>
<evidence type="ECO:0000256" key="4">
    <source>
        <dbReference type="ARBA" id="ARBA00023163"/>
    </source>
</evidence>
<dbReference type="PANTHER" id="PTHR30385">
    <property type="entry name" value="SIGMA FACTOR F FLAGELLAR"/>
    <property type="match status" value="1"/>
</dbReference>
<dbReference type="Proteomes" id="UP000566995">
    <property type="component" value="Unassembled WGS sequence"/>
</dbReference>
<dbReference type="PROSITE" id="PS00715">
    <property type="entry name" value="SIGMA70_1"/>
    <property type="match status" value="1"/>
</dbReference>
<dbReference type="GO" id="GO:0003899">
    <property type="term" value="F:DNA-directed RNA polymerase activity"/>
    <property type="evidence" value="ECO:0007669"/>
    <property type="project" value="InterPro"/>
</dbReference>
<dbReference type="EMBL" id="JACHLI010000018">
    <property type="protein sequence ID" value="MBB4865414.1"/>
    <property type="molecule type" value="Genomic_DNA"/>
</dbReference>
<dbReference type="RefSeq" id="WP_184592881.1">
    <property type="nucleotide sequence ID" value="NZ_JACHLI010000018.1"/>
</dbReference>
<dbReference type="GO" id="GO:0003677">
    <property type="term" value="F:DNA binding"/>
    <property type="evidence" value="ECO:0007669"/>
    <property type="project" value="UniProtKB-KW"/>
</dbReference>
<gene>
    <name evidence="8" type="ORF">HNP46_004295</name>
</gene>
<dbReference type="NCBIfam" id="NF005413">
    <property type="entry name" value="PRK06986.1"/>
    <property type="match status" value="1"/>
</dbReference>
<dbReference type="InterPro" id="IPR014284">
    <property type="entry name" value="RNA_pol_sigma-70_dom"/>
</dbReference>
<reference evidence="8 9" key="1">
    <citation type="submission" date="2020-08" db="EMBL/GenBank/DDBJ databases">
        <title>Functional genomics of gut bacteria from endangered species of beetles.</title>
        <authorList>
            <person name="Carlos-Shanley C."/>
        </authorList>
    </citation>
    <scope>NUCLEOTIDE SEQUENCE [LARGE SCALE GENOMIC DNA]</scope>
    <source>
        <strain evidence="8 9">S00179</strain>
    </source>
</reference>
<dbReference type="PROSITE" id="PS00716">
    <property type="entry name" value="SIGMA70_2"/>
    <property type="match status" value="1"/>
</dbReference>
<keyword evidence="1 5" id="KW-0805">Transcription regulation</keyword>
<keyword evidence="8" id="KW-0966">Cell projection</keyword>
<comment type="similarity">
    <text evidence="5">Belongs to the sigma-70 factor family.</text>
</comment>
<dbReference type="SUPFAM" id="SSF88946">
    <property type="entry name" value="Sigma2 domain of RNA polymerase sigma factors"/>
    <property type="match status" value="1"/>
</dbReference>
<protein>
    <recommendedName>
        <fullName evidence="5">RNA polymerase sigma factor</fullName>
    </recommendedName>
</protein>
<evidence type="ECO:0000259" key="6">
    <source>
        <dbReference type="PROSITE" id="PS00715"/>
    </source>
</evidence>
<evidence type="ECO:0000256" key="1">
    <source>
        <dbReference type="ARBA" id="ARBA00023015"/>
    </source>
</evidence>
<dbReference type="Gene3D" id="1.20.140.160">
    <property type="match status" value="1"/>
</dbReference>
<feature type="domain" description="RNA polymerase sigma-70" evidence="6">
    <location>
        <begin position="40"/>
        <end position="53"/>
    </location>
</feature>
<proteinExistence type="inferred from homology"/>
<dbReference type="PRINTS" id="PR00046">
    <property type="entry name" value="SIGMA70FCT"/>
</dbReference>
<dbReference type="NCBIfam" id="TIGR02937">
    <property type="entry name" value="sigma70-ECF"/>
    <property type="match status" value="1"/>
</dbReference>
<feature type="domain" description="RNA polymerase sigma-70" evidence="7">
    <location>
        <begin position="199"/>
        <end position="225"/>
    </location>
</feature>
<dbReference type="InterPro" id="IPR007624">
    <property type="entry name" value="RNA_pol_sigma70_r3"/>
</dbReference>
<name>A0A7W7P334_PSENT</name>
<dbReference type="InterPro" id="IPR000943">
    <property type="entry name" value="RNA_pol_sigma70"/>
</dbReference>
<comment type="function">
    <text evidence="5">Sigma factors are initiation factors that promote the attachment of RNA polymerase to specific initiation sites and are then released.</text>
</comment>
<dbReference type="PANTHER" id="PTHR30385:SF7">
    <property type="entry name" value="RNA POLYMERASE SIGMA FACTOR FLIA"/>
    <property type="match status" value="1"/>
</dbReference>
<dbReference type="InterPro" id="IPR013324">
    <property type="entry name" value="RNA_pol_sigma_r3/r4-like"/>
</dbReference>
<keyword evidence="8" id="KW-0969">Cilium</keyword>
<dbReference type="GO" id="GO:0006352">
    <property type="term" value="P:DNA-templated transcription initiation"/>
    <property type="evidence" value="ECO:0007669"/>
    <property type="project" value="InterPro"/>
</dbReference>
<evidence type="ECO:0000256" key="3">
    <source>
        <dbReference type="ARBA" id="ARBA00023125"/>
    </source>
</evidence>
<evidence type="ECO:0000256" key="2">
    <source>
        <dbReference type="ARBA" id="ARBA00023082"/>
    </source>
</evidence>
<organism evidence="8 9">
    <name type="scientific">Pseudomonas nitroreducens</name>
    <dbReference type="NCBI Taxonomy" id="46680"/>
    <lineage>
        <taxon>Bacteria</taxon>
        <taxon>Pseudomonadati</taxon>
        <taxon>Pseudomonadota</taxon>
        <taxon>Gammaproteobacteria</taxon>
        <taxon>Pseudomonadales</taxon>
        <taxon>Pseudomonadaceae</taxon>
        <taxon>Pseudomonas</taxon>
    </lineage>
</organism>
<dbReference type="Pfam" id="PF04539">
    <property type="entry name" value="Sigma70_r3"/>
    <property type="match status" value="1"/>
</dbReference>
<dbReference type="InterPro" id="IPR007630">
    <property type="entry name" value="RNA_pol_sigma70_r4"/>
</dbReference>
<keyword evidence="2 5" id="KW-0731">Sigma factor</keyword>
<accession>A0A7W7P334</accession>
<dbReference type="NCBIfam" id="TIGR02479">
    <property type="entry name" value="FliA_WhiG"/>
    <property type="match status" value="1"/>
</dbReference>
<dbReference type="InterPro" id="IPR012845">
    <property type="entry name" value="RNA_pol_sigma_FliA_WhiG"/>
</dbReference>
<dbReference type="SUPFAM" id="SSF88659">
    <property type="entry name" value="Sigma3 and sigma4 domains of RNA polymerase sigma factors"/>
    <property type="match status" value="2"/>
</dbReference>